<evidence type="ECO:0000313" key="3">
    <source>
        <dbReference type="Proteomes" id="UP001066276"/>
    </source>
</evidence>
<dbReference type="Proteomes" id="UP001066276">
    <property type="component" value="Chromosome 3_1"/>
</dbReference>
<dbReference type="EMBL" id="JANPWB010000005">
    <property type="protein sequence ID" value="KAJ1184927.1"/>
    <property type="molecule type" value="Genomic_DNA"/>
</dbReference>
<dbReference type="AlphaFoldDB" id="A0AAV7U791"/>
<proteinExistence type="predicted"/>
<gene>
    <name evidence="2" type="ORF">NDU88_001724</name>
</gene>
<comment type="caution">
    <text evidence="2">The sequence shown here is derived from an EMBL/GenBank/DDBJ whole genome shotgun (WGS) entry which is preliminary data.</text>
</comment>
<reference evidence="2" key="1">
    <citation type="journal article" date="2022" name="bioRxiv">
        <title>Sequencing and chromosome-scale assembly of the giantPleurodeles waltlgenome.</title>
        <authorList>
            <person name="Brown T."/>
            <person name="Elewa A."/>
            <person name="Iarovenko S."/>
            <person name="Subramanian E."/>
            <person name="Araus A.J."/>
            <person name="Petzold A."/>
            <person name="Susuki M."/>
            <person name="Suzuki K.-i.T."/>
            <person name="Hayashi T."/>
            <person name="Toyoda A."/>
            <person name="Oliveira C."/>
            <person name="Osipova E."/>
            <person name="Leigh N.D."/>
            <person name="Simon A."/>
            <person name="Yun M.H."/>
        </authorList>
    </citation>
    <scope>NUCLEOTIDE SEQUENCE</scope>
    <source>
        <strain evidence="2">20211129_DDA</strain>
        <tissue evidence="2">Liver</tissue>
    </source>
</reference>
<evidence type="ECO:0000256" key="1">
    <source>
        <dbReference type="SAM" id="MobiDB-lite"/>
    </source>
</evidence>
<keyword evidence="3" id="KW-1185">Reference proteome</keyword>
<name>A0AAV7U791_PLEWA</name>
<accession>A0AAV7U791</accession>
<protein>
    <submittedName>
        <fullName evidence="2">Uncharacterized protein</fullName>
    </submittedName>
</protein>
<feature type="compositionally biased region" description="Basic and acidic residues" evidence="1">
    <location>
        <begin position="97"/>
        <end position="106"/>
    </location>
</feature>
<sequence>MSCNPWLPRACPLAPLALDVLHIAAGGRKANGDTFSSVRLRALPLAAGKQTEAGLKGMSGRLERVDGQQAGASEGTPEVQRRERGDSGSNQDSQEMADIRHLESPRVRTRNLTLPAEKTGG</sequence>
<organism evidence="2 3">
    <name type="scientific">Pleurodeles waltl</name>
    <name type="common">Iberian ribbed newt</name>
    <dbReference type="NCBI Taxonomy" id="8319"/>
    <lineage>
        <taxon>Eukaryota</taxon>
        <taxon>Metazoa</taxon>
        <taxon>Chordata</taxon>
        <taxon>Craniata</taxon>
        <taxon>Vertebrata</taxon>
        <taxon>Euteleostomi</taxon>
        <taxon>Amphibia</taxon>
        <taxon>Batrachia</taxon>
        <taxon>Caudata</taxon>
        <taxon>Salamandroidea</taxon>
        <taxon>Salamandridae</taxon>
        <taxon>Pleurodelinae</taxon>
        <taxon>Pleurodeles</taxon>
    </lineage>
</organism>
<feature type="region of interest" description="Disordered" evidence="1">
    <location>
        <begin position="46"/>
        <end position="121"/>
    </location>
</feature>
<evidence type="ECO:0000313" key="2">
    <source>
        <dbReference type="EMBL" id="KAJ1184927.1"/>
    </source>
</evidence>